<name>A0A2P2QT40_RHIMU</name>
<dbReference type="EMBL" id="GGEC01089653">
    <property type="protein sequence ID" value="MBX70137.1"/>
    <property type="molecule type" value="Transcribed_RNA"/>
</dbReference>
<reference evidence="1" key="1">
    <citation type="submission" date="2018-02" db="EMBL/GenBank/DDBJ databases">
        <title>Rhizophora mucronata_Transcriptome.</title>
        <authorList>
            <person name="Meera S.P."/>
            <person name="Sreeshan A."/>
            <person name="Augustine A."/>
        </authorList>
    </citation>
    <scope>NUCLEOTIDE SEQUENCE</scope>
    <source>
        <tissue evidence="1">Leaf</tissue>
    </source>
</reference>
<evidence type="ECO:0000313" key="1">
    <source>
        <dbReference type="EMBL" id="MBX70137.1"/>
    </source>
</evidence>
<proteinExistence type="predicted"/>
<sequence length="31" mass="3788">MHIAFHCTIWTLPSRQHRAVLNNLHYDMILR</sequence>
<organism evidence="1">
    <name type="scientific">Rhizophora mucronata</name>
    <name type="common">Asiatic mangrove</name>
    <dbReference type="NCBI Taxonomy" id="61149"/>
    <lineage>
        <taxon>Eukaryota</taxon>
        <taxon>Viridiplantae</taxon>
        <taxon>Streptophyta</taxon>
        <taxon>Embryophyta</taxon>
        <taxon>Tracheophyta</taxon>
        <taxon>Spermatophyta</taxon>
        <taxon>Magnoliopsida</taxon>
        <taxon>eudicotyledons</taxon>
        <taxon>Gunneridae</taxon>
        <taxon>Pentapetalae</taxon>
        <taxon>rosids</taxon>
        <taxon>fabids</taxon>
        <taxon>Malpighiales</taxon>
        <taxon>Rhizophoraceae</taxon>
        <taxon>Rhizophora</taxon>
    </lineage>
</organism>
<protein>
    <submittedName>
        <fullName evidence="1">Uncharacterized protein</fullName>
    </submittedName>
</protein>
<accession>A0A2P2QT40</accession>
<dbReference type="AlphaFoldDB" id="A0A2P2QT40"/>